<feature type="compositionally biased region" description="Basic and acidic residues" evidence="1">
    <location>
        <begin position="378"/>
        <end position="402"/>
    </location>
</feature>
<gene>
    <name evidence="3" type="ORF">HO133_009452</name>
</gene>
<organism evidence="3 4">
    <name type="scientific">Letharia lupina</name>
    <dbReference type="NCBI Taxonomy" id="560253"/>
    <lineage>
        <taxon>Eukaryota</taxon>
        <taxon>Fungi</taxon>
        <taxon>Dikarya</taxon>
        <taxon>Ascomycota</taxon>
        <taxon>Pezizomycotina</taxon>
        <taxon>Lecanoromycetes</taxon>
        <taxon>OSLEUM clade</taxon>
        <taxon>Lecanoromycetidae</taxon>
        <taxon>Lecanorales</taxon>
        <taxon>Lecanorineae</taxon>
        <taxon>Parmeliaceae</taxon>
        <taxon>Letharia</taxon>
    </lineage>
</organism>
<feature type="domain" description="SprT-like" evidence="2">
    <location>
        <begin position="208"/>
        <end position="317"/>
    </location>
</feature>
<sequence length="423" mass="47223">MYGNPRADDYYAEPSGHRHSPRVEPQYYQSNFDDGARFTDRFEDMAIGTHHHSSQSEDYGKRGTSHHVDGIGSDYLSTQSGHDGTRGTHHHKDDEEAPHSKSVRQQAGGRKELRERLFKQALQPFNKHSGTPYPCTQADIDFHLESFKSRNRGPFVKNWDATKEVLWQNDEARPVPPAEIAAINRLLDAANSATDGVVLGPDFAIKAFSDLDLLFFGGRLRGYVTVKWKANEYFRKNGHQKGTWALTEGQCTSSEKGQCRIVLNATMIFKEAWTKQTPNPSESMIGTLLHEMCHAYESVRSPNDLESHGGHGKLFGTRIGVVDKRAMRILGLWAIETWEPHRQHHIFVPYCVEGEGDRDGEYYGSSSHGGGSRTGASETHKSSDESGRRGKPDDGGKLDSSRKNGGSSKRPTRGHKGTDCVIM</sequence>
<feature type="region of interest" description="Disordered" evidence="1">
    <location>
        <begin position="1"/>
        <end position="35"/>
    </location>
</feature>
<dbReference type="Proteomes" id="UP000593566">
    <property type="component" value="Unassembled WGS sequence"/>
</dbReference>
<evidence type="ECO:0000256" key="1">
    <source>
        <dbReference type="SAM" id="MobiDB-lite"/>
    </source>
</evidence>
<feature type="compositionally biased region" description="Basic and acidic residues" evidence="1">
    <location>
        <begin position="54"/>
        <end position="69"/>
    </location>
</feature>
<feature type="compositionally biased region" description="Basic and acidic residues" evidence="1">
    <location>
        <begin position="83"/>
        <end position="99"/>
    </location>
</feature>
<keyword evidence="4" id="KW-1185">Reference proteome</keyword>
<evidence type="ECO:0000259" key="2">
    <source>
        <dbReference type="Pfam" id="PF10263"/>
    </source>
</evidence>
<name>A0A8H6CKY2_9LECA</name>
<proteinExistence type="predicted"/>
<dbReference type="AlphaFoldDB" id="A0A8H6CKY2"/>
<accession>A0A8H6CKY2</accession>
<feature type="region of interest" description="Disordered" evidence="1">
    <location>
        <begin position="361"/>
        <end position="423"/>
    </location>
</feature>
<dbReference type="EMBL" id="JACCJB010000007">
    <property type="protein sequence ID" value="KAF6225452.1"/>
    <property type="molecule type" value="Genomic_DNA"/>
</dbReference>
<dbReference type="GeneID" id="59337847"/>
<reference evidence="3 4" key="1">
    <citation type="journal article" date="2020" name="Genomics">
        <title>Complete, high-quality genomes from long-read metagenomic sequencing of two wolf lichen thalli reveals enigmatic genome architecture.</title>
        <authorList>
            <person name="McKenzie S.K."/>
            <person name="Walston R.F."/>
            <person name="Allen J.L."/>
        </authorList>
    </citation>
    <scope>NUCLEOTIDE SEQUENCE [LARGE SCALE GENOMIC DNA]</scope>
    <source>
        <strain evidence="3">WasteWater1</strain>
    </source>
</reference>
<protein>
    <recommendedName>
        <fullName evidence="2">SprT-like domain-containing protein</fullName>
    </recommendedName>
</protein>
<dbReference type="GO" id="GO:0006950">
    <property type="term" value="P:response to stress"/>
    <property type="evidence" value="ECO:0007669"/>
    <property type="project" value="UniProtKB-ARBA"/>
</dbReference>
<dbReference type="RefSeq" id="XP_037154161.1">
    <property type="nucleotide sequence ID" value="XM_037300313.1"/>
</dbReference>
<evidence type="ECO:0000313" key="3">
    <source>
        <dbReference type="EMBL" id="KAF6225452.1"/>
    </source>
</evidence>
<evidence type="ECO:0000313" key="4">
    <source>
        <dbReference type="Proteomes" id="UP000593566"/>
    </source>
</evidence>
<comment type="caution">
    <text evidence="3">The sequence shown here is derived from an EMBL/GenBank/DDBJ whole genome shotgun (WGS) entry which is preliminary data.</text>
</comment>
<feature type="region of interest" description="Disordered" evidence="1">
    <location>
        <begin position="50"/>
        <end position="111"/>
    </location>
</feature>
<dbReference type="InterPro" id="IPR006640">
    <property type="entry name" value="SprT-like_domain"/>
</dbReference>
<dbReference type="Pfam" id="PF10263">
    <property type="entry name" value="SprT-like"/>
    <property type="match status" value="1"/>
</dbReference>